<evidence type="ECO:0000256" key="2">
    <source>
        <dbReference type="SAM" id="Phobius"/>
    </source>
</evidence>
<keyword evidence="2" id="KW-1133">Transmembrane helix</keyword>
<accession>A0A6J5NWA1</accession>
<evidence type="ECO:0000256" key="1">
    <source>
        <dbReference type="SAM" id="MobiDB-lite"/>
    </source>
</evidence>
<dbReference type="EMBL" id="LR796742">
    <property type="protein sequence ID" value="CAB4163092.1"/>
    <property type="molecule type" value="Genomic_DNA"/>
</dbReference>
<keyword evidence="2" id="KW-0472">Membrane</keyword>
<evidence type="ECO:0000313" key="3">
    <source>
        <dbReference type="EMBL" id="CAB4163092.1"/>
    </source>
</evidence>
<protein>
    <submittedName>
        <fullName evidence="3">Uncharacterized protein</fullName>
    </submittedName>
</protein>
<feature type="compositionally biased region" description="Polar residues" evidence="1">
    <location>
        <begin position="361"/>
        <end position="379"/>
    </location>
</feature>
<proteinExistence type="predicted"/>
<name>A0A6J5NWA1_9CAUD</name>
<sequence length="462" mass="48025">MATGSRTLKLSILADVDQLKKSLAQGEKDAQSFGDKMGDIGKKVGAAFALAAAAAAAYAVKIGIDGVKAAIEDEQAQFKLANALRNATGATDDQIKATEQYISKMQLATGVSDTDLRASMQRLSLSTKDVNASQKLMNLALDVSKGSGKDLATVTEALAKAYEGQDAKLAKLGIGLSAADLKAMDFTQTQVALSNLYGGAASANAETFQGRIDRLKQAFDEGKEAIGVRLLPIIEKMIGYLFQYGVPIINKFKEGWDVVAKAIDDNKEKFASFIDLMTTYVLPVLKTVFGYLIDIGAKVAAAIISAFGTILGAVTPIINFIIDSINAVIRGINLIKPGADIGYLNGVGGFVGTPFGQATSGATSKTPSVQSPSSGSAFTPATGGAGSGISLPQSVLVMPKVGAPINTLGTADVRGREYAGSITVNIGVAGDPEATARVITETLNDSFYRGTGGATNFRINDR</sequence>
<keyword evidence="2" id="KW-0812">Transmembrane</keyword>
<feature type="transmembrane region" description="Helical" evidence="2">
    <location>
        <begin position="299"/>
        <end position="322"/>
    </location>
</feature>
<organism evidence="3">
    <name type="scientific">uncultured Caudovirales phage</name>
    <dbReference type="NCBI Taxonomy" id="2100421"/>
    <lineage>
        <taxon>Viruses</taxon>
        <taxon>Duplodnaviria</taxon>
        <taxon>Heunggongvirae</taxon>
        <taxon>Uroviricota</taxon>
        <taxon>Caudoviricetes</taxon>
        <taxon>Peduoviridae</taxon>
        <taxon>Maltschvirus</taxon>
        <taxon>Maltschvirus maltsch</taxon>
    </lineage>
</organism>
<gene>
    <name evidence="3" type="ORF">UFOVP805_3</name>
</gene>
<reference evidence="3" key="1">
    <citation type="submission" date="2020-04" db="EMBL/GenBank/DDBJ databases">
        <authorList>
            <person name="Chiriac C."/>
            <person name="Salcher M."/>
            <person name="Ghai R."/>
            <person name="Kavagutti S V."/>
        </authorList>
    </citation>
    <scope>NUCLEOTIDE SEQUENCE</scope>
</reference>
<feature type="region of interest" description="Disordered" evidence="1">
    <location>
        <begin position="361"/>
        <end position="381"/>
    </location>
</feature>